<dbReference type="Gene3D" id="1.20.1250.20">
    <property type="entry name" value="MFS general substrate transporter like domains"/>
    <property type="match status" value="1"/>
</dbReference>
<evidence type="ECO:0000256" key="5">
    <source>
        <dbReference type="SAM" id="Phobius"/>
    </source>
</evidence>
<dbReference type="InterPro" id="IPR036259">
    <property type="entry name" value="MFS_trans_sf"/>
</dbReference>
<feature type="transmembrane region" description="Helical" evidence="5">
    <location>
        <begin position="409"/>
        <end position="431"/>
    </location>
</feature>
<feature type="transmembrane region" description="Helical" evidence="5">
    <location>
        <begin position="210"/>
        <end position="227"/>
    </location>
</feature>
<feature type="transmembrane region" description="Helical" evidence="5">
    <location>
        <begin position="31"/>
        <end position="51"/>
    </location>
</feature>
<feature type="transmembrane region" description="Helical" evidence="5">
    <location>
        <begin position="91"/>
        <end position="109"/>
    </location>
</feature>
<keyword evidence="2 5" id="KW-0812">Transmembrane</keyword>
<feature type="transmembrane region" description="Helical" evidence="5">
    <location>
        <begin position="121"/>
        <end position="140"/>
    </location>
</feature>
<dbReference type="CDD" id="cd17321">
    <property type="entry name" value="MFS_MMR_MDR_like"/>
    <property type="match status" value="1"/>
</dbReference>
<dbReference type="Pfam" id="PF07690">
    <property type="entry name" value="MFS_1"/>
    <property type="match status" value="1"/>
</dbReference>
<evidence type="ECO:0000256" key="3">
    <source>
        <dbReference type="ARBA" id="ARBA00022989"/>
    </source>
</evidence>
<feature type="domain" description="Major facilitator superfamily (MFS) profile" evidence="6">
    <location>
        <begin position="1"/>
        <end position="435"/>
    </location>
</feature>
<sequence>MFLVQLDVTVVNVALPHIGTALHSGLAGMQWVVDSYTVILAAFLLLGGVVGDRLGHRTVVLTGLGLFGVASLLCGLAPGTATLVGARALQGLAAALLLPSTLAVVNTTFPERAEQARALGIWAGVSALALPAGPLLGGVLVTAAGWRAVFLINLPVVAVALYLTQKLVSKDRPARGHRLDAIGAIGTAVVLTALVYCVITTGHAGVSSSTLWSALVAIGAAVALALWERRTPDPMLPPALLRKADFVGANVVAAIMNFVGIGAVFVITLYLQGVQHHDPLTAGAMLLPLFLPLAVCAPLTGRLAARYGPRPPMLGGLVLGAVGAAFLPLIGPDSSYLVLAPALLGIGLGMGLLTPSVVAAALQAGPPERPGLSSGVNNTARQAAGALGIAVFGAMVHDPSAPADFTSGLHLVGMLSVALWLIAAALTLLTVPRPAELRDRTGSHAE</sequence>
<dbReference type="OrthoDB" id="9781469at2"/>
<dbReference type="EMBL" id="CP022753">
    <property type="protein sequence ID" value="ASU82017.1"/>
    <property type="molecule type" value="Genomic_DNA"/>
</dbReference>
<dbReference type="GO" id="GO:0022857">
    <property type="term" value="F:transmembrane transporter activity"/>
    <property type="evidence" value="ECO:0007669"/>
    <property type="project" value="InterPro"/>
</dbReference>
<evidence type="ECO:0000256" key="2">
    <source>
        <dbReference type="ARBA" id="ARBA00022692"/>
    </source>
</evidence>
<feature type="transmembrane region" description="Helical" evidence="5">
    <location>
        <begin position="58"/>
        <end position="79"/>
    </location>
</feature>
<dbReference type="SUPFAM" id="SSF103473">
    <property type="entry name" value="MFS general substrate transporter"/>
    <property type="match status" value="1"/>
</dbReference>
<evidence type="ECO:0000256" key="4">
    <source>
        <dbReference type="ARBA" id="ARBA00023136"/>
    </source>
</evidence>
<keyword evidence="4 5" id="KW-0472">Membrane</keyword>
<protein>
    <submittedName>
        <fullName evidence="7">MFS transporter</fullName>
    </submittedName>
</protein>
<dbReference type="PANTHER" id="PTHR42718:SF42">
    <property type="entry name" value="EXPORT PROTEIN"/>
    <property type="match status" value="1"/>
</dbReference>
<feature type="transmembrane region" description="Helical" evidence="5">
    <location>
        <begin position="313"/>
        <end position="330"/>
    </location>
</feature>
<evidence type="ECO:0000259" key="6">
    <source>
        <dbReference type="PROSITE" id="PS50850"/>
    </source>
</evidence>
<dbReference type="PANTHER" id="PTHR42718">
    <property type="entry name" value="MAJOR FACILITATOR SUPERFAMILY MULTIDRUG TRANSPORTER MFSC"/>
    <property type="match status" value="1"/>
</dbReference>
<dbReference type="AlphaFoldDB" id="A0A223S1Q8"/>
<feature type="transmembrane region" description="Helical" evidence="5">
    <location>
        <begin position="247"/>
        <end position="270"/>
    </location>
</feature>
<dbReference type="InterPro" id="IPR020846">
    <property type="entry name" value="MFS_dom"/>
</dbReference>
<name>A0A223S1Q8_9ACTN</name>
<evidence type="ECO:0000313" key="8">
    <source>
        <dbReference type="Proteomes" id="UP000215005"/>
    </source>
</evidence>
<feature type="transmembrane region" description="Helical" evidence="5">
    <location>
        <begin position="379"/>
        <end position="397"/>
    </location>
</feature>
<evidence type="ECO:0000256" key="1">
    <source>
        <dbReference type="ARBA" id="ARBA00004651"/>
    </source>
</evidence>
<feature type="transmembrane region" description="Helical" evidence="5">
    <location>
        <begin position="184"/>
        <end position="204"/>
    </location>
</feature>
<dbReference type="InterPro" id="IPR011701">
    <property type="entry name" value="MFS"/>
</dbReference>
<feature type="transmembrane region" description="Helical" evidence="5">
    <location>
        <begin position="336"/>
        <end position="358"/>
    </location>
</feature>
<proteinExistence type="predicted"/>
<keyword evidence="3 5" id="KW-1133">Transmembrane helix</keyword>
<dbReference type="Gene3D" id="1.20.1720.10">
    <property type="entry name" value="Multidrug resistance protein D"/>
    <property type="match status" value="1"/>
</dbReference>
<dbReference type="GO" id="GO:0005886">
    <property type="term" value="C:plasma membrane"/>
    <property type="evidence" value="ECO:0007669"/>
    <property type="project" value="UniProtKB-SubCell"/>
</dbReference>
<organism evidence="7 8">
    <name type="scientific">Nocardiopsis gilva YIM 90087</name>
    <dbReference type="NCBI Taxonomy" id="1235441"/>
    <lineage>
        <taxon>Bacteria</taxon>
        <taxon>Bacillati</taxon>
        <taxon>Actinomycetota</taxon>
        <taxon>Actinomycetes</taxon>
        <taxon>Streptosporangiales</taxon>
        <taxon>Nocardiopsidaceae</taxon>
        <taxon>Nocardiopsis</taxon>
    </lineage>
</organism>
<dbReference type="PROSITE" id="PS50850">
    <property type="entry name" value="MFS"/>
    <property type="match status" value="1"/>
</dbReference>
<dbReference type="KEGG" id="ngv:CDO52_03780"/>
<evidence type="ECO:0000313" key="7">
    <source>
        <dbReference type="EMBL" id="ASU82017.1"/>
    </source>
</evidence>
<gene>
    <name evidence="7" type="ORF">CDO52_03780</name>
</gene>
<keyword evidence="8" id="KW-1185">Reference proteome</keyword>
<feature type="transmembrane region" description="Helical" evidence="5">
    <location>
        <begin position="282"/>
        <end position="301"/>
    </location>
</feature>
<dbReference type="Proteomes" id="UP000215005">
    <property type="component" value="Chromosome"/>
</dbReference>
<feature type="transmembrane region" description="Helical" evidence="5">
    <location>
        <begin position="146"/>
        <end position="163"/>
    </location>
</feature>
<comment type="subcellular location">
    <subcellularLocation>
        <location evidence="1">Cell membrane</location>
        <topology evidence="1">Multi-pass membrane protein</topology>
    </subcellularLocation>
</comment>
<reference evidence="7 8" key="1">
    <citation type="submission" date="2017-08" db="EMBL/GenBank/DDBJ databases">
        <title>The complete genome sequence of Nocardiopsis gilva YIM 90087.</title>
        <authorList>
            <person name="Yin M."/>
            <person name="Tang S."/>
        </authorList>
    </citation>
    <scope>NUCLEOTIDE SEQUENCE [LARGE SCALE GENOMIC DNA]</scope>
    <source>
        <strain evidence="7 8">YIM 90087</strain>
    </source>
</reference>
<accession>A0A223S1Q8</accession>